<dbReference type="OrthoDB" id="286822at2"/>
<dbReference type="KEGG" id="plon:Pla110_22600"/>
<evidence type="ECO:0000313" key="1">
    <source>
        <dbReference type="EMBL" id="QDU80529.1"/>
    </source>
</evidence>
<dbReference type="Proteomes" id="UP000317178">
    <property type="component" value="Chromosome"/>
</dbReference>
<keyword evidence="2" id="KW-1185">Reference proteome</keyword>
<dbReference type="EMBL" id="CP036281">
    <property type="protein sequence ID" value="QDU80529.1"/>
    <property type="molecule type" value="Genomic_DNA"/>
</dbReference>
<gene>
    <name evidence="1" type="ORF">Pla110_22600</name>
</gene>
<dbReference type="AlphaFoldDB" id="A0A518CMT2"/>
<proteinExistence type="predicted"/>
<protein>
    <submittedName>
        <fullName evidence="1">Uncharacterized protein</fullName>
    </submittedName>
</protein>
<name>A0A518CMT2_9PLAN</name>
<accession>A0A518CMT2</accession>
<dbReference type="RefSeq" id="WP_144995798.1">
    <property type="nucleotide sequence ID" value="NZ_CP036281.1"/>
</dbReference>
<organism evidence="1 2">
    <name type="scientific">Polystyrenella longa</name>
    <dbReference type="NCBI Taxonomy" id="2528007"/>
    <lineage>
        <taxon>Bacteria</taxon>
        <taxon>Pseudomonadati</taxon>
        <taxon>Planctomycetota</taxon>
        <taxon>Planctomycetia</taxon>
        <taxon>Planctomycetales</taxon>
        <taxon>Planctomycetaceae</taxon>
        <taxon>Polystyrenella</taxon>
    </lineage>
</organism>
<reference evidence="1 2" key="1">
    <citation type="submission" date="2019-02" db="EMBL/GenBank/DDBJ databases">
        <title>Deep-cultivation of Planctomycetes and their phenomic and genomic characterization uncovers novel biology.</title>
        <authorList>
            <person name="Wiegand S."/>
            <person name="Jogler M."/>
            <person name="Boedeker C."/>
            <person name="Pinto D."/>
            <person name="Vollmers J."/>
            <person name="Rivas-Marin E."/>
            <person name="Kohn T."/>
            <person name="Peeters S.H."/>
            <person name="Heuer A."/>
            <person name="Rast P."/>
            <person name="Oberbeckmann S."/>
            <person name="Bunk B."/>
            <person name="Jeske O."/>
            <person name="Meyerdierks A."/>
            <person name="Storesund J.E."/>
            <person name="Kallscheuer N."/>
            <person name="Luecker S."/>
            <person name="Lage O.M."/>
            <person name="Pohl T."/>
            <person name="Merkel B.J."/>
            <person name="Hornburger P."/>
            <person name="Mueller R.-W."/>
            <person name="Bruemmer F."/>
            <person name="Labrenz M."/>
            <person name="Spormann A.M."/>
            <person name="Op den Camp H."/>
            <person name="Overmann J."/>
            <person name="Amann R."/>
            <person name="Jetten M.S.M."/>
            <person name="Mascher T."/>
            <person name="Medema M.H."/>
            <person name="Devos D.P."/>
            <person name="Kaster A.-K."/>
            <person name="Ovreas L."/>
            <person name="Rohde M."/>
            <person name="Galperin M.Y."/>
            <person name="Jogler C."/>
        </authorList>
    </citation>
    <scope>NUCLEOTIDE SEQUENCE [LARGE SCALE GENOMIC DNA]</scope>
    <source>
        <strain evidence="1 2">Pla110</strain>
    </source>
</reference>
<sequence length="280" mass="31394">MPEPDWMRIREDIRLSIVVHKLKDNRKKHLFLIACCRYVMSIITPELRDRVAKVINTGSSFLEPVSKDFWQTVDSGIDTAEEIATGFFLESKRSGVVEMLELFSSHFDDLSATAPSPNEDLTFDNMAVILGGDISDLVLSTFLNIPSNTELAIRASATIIAFDEDAYYDGAHGGNDVESKDPHTQARETSATRLTKILIDIFGNLPDASKIHHDWLSWNDGAILQLASDIFNNQSFEMMPQLAVDLEKAGCVDEEILEHCIQTDPHVRGCWVLDLLLNKQ</sequence>
<evidence type="ECO:0000313" key="2">
    <source>
        <dbReference type="Proteomes" id="UP000317178"/>
    </source>
</evidence>